<dbReference type="PATRIC" id="fig|1185652.3.peg.1620"/>
<feature type="transmembrane region" description="Helical" evidence="1">
    <location>
        <begin position="21"/>
        <end position="44"/>
    </location>
</feature>
<evidence type="ECO:0000313" key="2">
    <source>
        <dbReference type="EMBL" id="AFL50149.1"/>
    </source>
</evidence>
<keyword evidence="1" id="KW-0472">Membrane</keyword>
<evidence type="ECO:0000256" key="1">
    <source>
        <dbReference type="SAM" id="Phobius"/>
    </source>
</evidence>
<name>I3X2P3_SINF2</name>
<keyword evidence="1" id="KW-0812">Transmembrane</keyword>
<feature type="transmembrane region" description="Helical" evidence="1">
    <location>
        <begin position="64"/>
        <end position="89"/>
    </location>
</feature>
<proteinExistence type="predicted"/>
<gene>
    <name evidence="2" type="ORF">USDA257_c15590</name>
</gene>
<dbReference type="Proteomes" id="UP000006180">
    <property type="component" value="Chromosome"/>
</dbReference>
<reference evidence="2 3" key="1">
    <citation type="journal article" date="2012" name="J. Bacteriol.">
        <title>Complete genome sequence of the broad-host-range strain Sinorhizobium fredii USDA257.</title>
        <authorList>
            <person name="Schuldes J."/>
            <person name="Rodriguez Orbegoso M."/>
            <person name="Schmeisser C."/>
            <person name="Krishnan H.B."/>
            <person name="Daniel R."/>
            <person name="Streit W.R."/>
        </authorList>
    </citation>
    <scope>NUCLEOTIDE SEQUENCE [LARGE SCALE GENOMIC DNA]</scope>
    <source>
        <strain evidence="2 3">USDA 257</strain>
    </source>
</reference>
<dbReference type="STRING" id="1185652.USDA257_c15590"/>
<dbReference type="AlphaFoldDB" id="I3X2P3"/>
<sequence length="94" mass="9681">MGPKPPFRIMPEAASRDHRPVLRHLVMTALSGVLAGAIAAGALMMLDVGSVGTLVARSTDPLRAAATVVVPFALIGAAAGAAIGLLPYLRKLRR</sequence>
<keyword evidence="1" id="KW-1133">Transmembrane helix</keyword>
<organism evidence="2 3">
    <name type="scientific">Sinorhizobium fredii (strain USDA 257)</name>
    <dbReference type="NCBI Taxonomy" id="1185652"/>
    <lineage>
        <taxon>Bacteria</taxon>
        <taxon>Pseudomonadati</taxon>
        <taxon>Pseudomonadota</taxon>
        <taxon>Alphaproteobacteria</taxon>
        <taxon>Hyphomicrobiales</taxon>
        <taxon>Rhizobiaceae</taxon>
        <taxon>Sinorhizobium/Ensifer group</taxon>
        <taxon>Sinorhizobium</taxon>
    </lineage>
</organism>
<evidence type="ECO:0008006" key="4">
    <source>
        <dbReference type="Google" id="ProtNLM"/>
    </source>
</evidence>
<evidence type="ECO:0000313" key="3">
    <source>
        <dbReference type="Proteomes" id="UP000006180"/>
    </source>
</evidence>
<accession>I3X2P3</accession>
<dbReference type="EMBL" id="CP003563">
    <property type="protein sequence ID" value="AFL50149.1"/>
    <property type="molecule type" value="Genomic_DNA"/>
</dbReference>
<dbReference type="RefSeq" id="WP_014762330.1">
    <property type="nucleotide sequence ID" value="NC_018000.1"/>
</dbReference>
<dbReference type="KEGG" id="sfd:USDA257_c15590"/>
<protein>
    <recommendedName>
        <fullName evidence="4">Transmembrane protein</fullName>
    </recommendedName>
</protein>
<dbReference type="HOGENOM" id="CLU_185306_0_0_5"/>